<dbReference type="PROSITE" id="PS50109">
    <property type="entry name" value="HIS_KIN"/>
    <property type="match status" value="1"/>
</dbReference>
<evidence type="ECO:0000256" key="19">
    <source>
        <dbReference type="ARBA" id="ARBA00070152"/>
    </source>
</evidence>
<dbReference type="PROSITE" id="PS50113">
    <property type="entry name" value="PAC"/>
    <property type="match status" value="1"/>
</dbReference>
<organism evidence="27 28">
    <name type="scientific">Scleromatobacter humisilvae</name>
    <dbReference type="NCBI Taxonomy" id="2897159"/>
    <lineage>
        <taxon>Bacteria</taxon>
        <taxon>Pseudomonadati</taxon>
        <taxon>Pseudomonadota</taxon>
        <taxon>Betaproteobacteria</taxon>
        <taxon>Burkholderiales</taxon>
        <taxon>Sphaerotilaceae</taxon>
        <taxon>Scleromatobacter</taxon>
    </lineage>
</organism>
<dbReference type="Pfam" id="PF00512">
    <property type="entry name" value="HisKA"/>
    <property type="match status" value="1"/>
</dbReference>
<feature type="domain" description="Histidine kinase" evidence="22">
    <location>
        <begin position="480"/>
        <end position="701"/>
    </location>
</feature>
<keyword evidence="7" id="KW-0812">Transmembrane</keyword>
<evidence type="ECO:0000259" key="24">
    <source>
        <dbReference type="PROSITE" id="PS50112"/>
    </source>
</evidence>
<evidence type="ECO:0000256" key="11">
    <source>
        <dbReference type="ARBA" id="ARBA00022840"/>
    </source>
</evidence>
<evidence type="ECO:0000259" key="25">
    <source>
        <dbReference type="PROSITE" id="PS50113"/>
    </source>
</evidence>
<keyword evidence="8" id="KW-0732">Signal</keyword>
<dbReference type="Pfam" id="PF08448">
    <property type="entry name" value="PAS_4"/>
    <property type="match status" value="1"/>
</dbReference>
<comment type="subcellular location">
    <subcellularLocation>
        <location evidence="2">Cell membrane</location>
        <topology evidence="2">Multi-pass membrane protein</topology>
    </subcellularLocation>
</comment>
<evidence type="ECO:0000256" key="13">
    <source>
        <dbReference type="ARBA" id="ARBA00023012"/>
    </source>
</evidence>
<evidence type="ECO:0000313" key="27">
    <source>
        <dbReference type="EMBL" id="MCK9685301.1"/>
    </source>
</evidence>
<dbReference type="InterPro" id="IPR000700">
    <property type="entry name" value="PAS-assoc_C"/>
</dbReference>
<evidence type="ECO:0000256" key="10">
    <source>
        <dbReference type="ARBA" id="ARBA00022777"/>
    </source>
</evidence>
<dbReference type="EMBL" id="JAJLJH010000001">
    <property type="protein sequence ID" value="MCK9685301.1"/>
    <property type="molecule type" value="Genomic_DNA"/>
</dbReference>
<dbReference type="InterPro" id="IPR036097">
    <property type="entry name" value="HisK_dim/P_sf"/>
</dbReference>
<evidence type="ECO:0000256" key="16">
    <source>
        <dbReference type="ARBA" id="ARBA00058004"/>
    </source>
</evidence>
<feature type="domain" description="PAC" evidence="25">
    <location>
        <begin position="392"/>
        <end position="444"/>
    </location>
</feature>
<dbReference type="SUPFAM" id="SSF55874">
    <property type="entry name" value="ATPase domain of HSP90 chaperone/DNA topoisomerase II/histidine kinase"/>
    <property type="match status" value="1"/>
</dbReference>
<keyword evidence="6" id="KW-0808">Transferase</keyword>
<evidence type="ECO:0000256" key="5">
    <source>
        <dbReference type="ARBA" id="ARBA00022553"/>
    </source>
</evidence>
<keyword evidence="14" id="KW-0843">Virulence</keyword>
<evidence type="ECO:0000256" key="6">
    <source>
        <dbReference type="ARBA" id="ARBA00022679"/>
    </source>
</evidence>
<dbReference type="PRINTS" id="PR00344">
    <property type="entry name" value="BCTRLSENSOR"/>
</dbReference>
<dbReference type="Gene3D" id="3.30.565.10">
    <property type="entry name" value="Histidine kinase-like ATPase, C-terminal domain"/>
    <property type="match status" value="1"/>
</dbReference>
<feature type="domain" description="HPt" evidence="26">
    <location>
        <begin position="1030"/>
        <end position="1124"/>
    </location>
</feature>
<evidence type="ECO:0000256" key="15">
    <source>
        <dbReference type="ARBA" id="ARBA00023136"/>
    </source>
</evidence>
<dbReference type="SUPFAM" id="SSF55785">
    <property type="entry name" value="PYP-like sensor domain (PAS domain)"/>
    <property type="match status" value="1"/>
</dbReference>
<dbReference type="NCBIfam" id="TIGR00229">
    <property type="entry name" value="sensory_box"/>
    <property type="match status" value="1"/>
</dbReference>
<keyword evidence="10" id="KW-0418">Kinase</keyword>
<dbReference type="Pfam" id="PF00072">
    <property type="entry name" value="Response_reg"/>
    <property type="match status" value="2"/>
</dbReference>
<dbReference type="Pfam" id="PF01627">
    <property type="entry name" value="Hpt"/>
    <property type="match status" value="1"/>
</dbReference>
<evidence type="ECO:0000259" key="26">
    <source>
        <dbReference type="PROSITE" id="PS50894"/>
    </source>
</evidence>
<evidence type="ECO:0000256" key="14">
    <source>
        <dbReference type="ARBA" id="ARBA00023026"/>
    </source>
</evidence>
<name>A0A9X1YG15_9BURK</name>
<comment type="subunit">
    <text evidence="17">At low DSF concentrations, interacts with RpfF.</text>
</comment>
<evidence type="ECO:0000256" key="7">
    <source>
        <dbReference type="ARBA" id="ARBA00022692"/>
    </source>
</evidence>
<dbReference type="CDD" id="cd17546">
    <property type="entry name" value="REC_hyHK_CKI1_RcsC-like"/>
    <property type="match status" value="1"/>
</dbReference>
<keyword evidence="12" id="KW-1133">Transmembrane helix</keyword>
<dbReference type="InterPro" id="IPR011006">
    <property type="entry name" value="CheY-like_superfamily"/>
</dbReference>
<dbReference type="CDD" id="cd00130">
    <property type="entry name" value="PAS"/>
    <property type="match status" value="1"/>
</dbReference>
<evidence type="ECO:0000256" key="17">
    <source>
        <dbReference type="ARBA" id="ARBA00064003"/>
    </source>
</evidence>
<proteinExistence type="predicted"/>
<dbReference type="GO" id="GO:0005886">
    <property type="term" value="C:plasma membrane"/>
    <property type="evidence" value="ECO:0007669"/>
    <property type="project" value="UniProtKB-SubCell"/>
</dbReference>
<dbReference type="InterPro" id="IPR035965">
    <property type="entry name" value="PAS-like_dom_sf"/>
</dbReference>
<sequence>MKLPIPQSLAAQFTLVVSCLAALVAVVGATTIYSLSGSAVAIRQLADQRLARLQDAQDLQQHTLKIERLALQLPAIASVDGVRDMHAQVIGHLETFDQLVARLAGAAGSDDADMLALHRSSQRFRNTVNIEAQARENALRAAAATPLPPGSAAPDASLPREAEALATAAYQLSNSLTRDYRDAVQQLAAESDRTRRWVVGEVTVSLLLAWLIARVFLGRHVVRRLRRVSHVLRYGVGDPVQPGLPVQGGDEIADMARAVQQFLEDRRRRGLAEDALHELNLELEARVAQRTAELSAALAGQRAEIADRQQAEEAARASEHFLNNIVENMPDMVFVKDAATLRFVRFNKAGEQLLGYPREEFIGKDVHDMFPKDEADFFALKDRAVLASRQMVDIPEEPVHTRHGTRVVHTMKIPILDVRGEPQFLLGISRDITEQKRADEELQRHREHLEDMIHERTAELVVAKEQADAANRAKSDFLANMSHEIRTPMNAILGMSYLALQSGLDSQQLHYVQRVHGAAESLLGIINDILDFSKIEAGKLDIEAIPFDLGDVLDGLANLVGMSAEEKGIELLFMQPPQLPMALVGDPSRLRQVLLNLGYNAVKFTERGEVTVGVEVVERTDVSAWLRFEVRDTGIGMTPAQQGRLFQPFSQADASTSRRYGGTGLGLAISRHLVRLMGGEIAVESTHGAGSRFHFCLRFDLQAGHDEAQLCGHPDLQGSRLLIVDDNAGAREVLAAMSRALGLRPDTAVDGEDALRKVAIADAGDEPYRAMLLDWRMPGIDGVECAYLLQRRDGARHPTPTVLMLTAFNRDDVQRQLAERKLSVGALLIKPVTPSTLFDACAAALGVTVLRQRRSAKREEAMLDHQERLRGAHVLLVEDNAINREISLTVLSRAGIVVDVACDGREALGMLDSQRFDGVLMDCQMPVMDGYAATRALRAQARWRDLPVIAMTANAMVGDRDKALAAGMNDHIAKPINVEEMFATLARWIRPPAAAARPAPDPAGDDSRGHALAELAGIDSRAGVAAMMGDSALYVHLLRMFRDRERNFAERFRAARSRGDAATAMRMAHDLKSVSGSLAVPDVHRAADALERACIGGDDDARIEALLQDVDRPLAPVVAQLDRL</sequence>
<evidence type="ECO:0000256" key="12">
    <source>
        <dbReference type="ARBA" id="ARBA00022989"/>
    </source>
</evidence>
<evidence type="ECO:0000313" key="28">
    <source>
        <dbReference type="Proteomes" id="UP001139353"/>
    </source>
</evidence>
<dbReference type="InterPro" id="IPR004358">
    <property type="entry name" value="Sig_transdc_His_kin-like_C"/>
</dbReference>
<dbReference type="PANTHER" id="PTHR45339">
    <property type="entry name" value="HYBRID SIGNAL TRANSDUCTION HISTIDINE KINASE J"/>
    <property type="match status" value="1"/>
</dbReference>
<dbReference type="SUPFAM" id="SSF52172">
    <property type="entry name" value="CheY-like"/>
    <property type="match status" value="2"/>
</dbReference>
<evidence type="ECO:0000256" key="9">
    <source>
        <dbReference type="ARBA" id="ARBA00022741"/>
    </source>
</evidence>
<dbReference type="InterPro" id="IPR003661">
    <property type="entry name" value="HisK_dim/P_dom"/>
</dbReference>
<dbReference type="PANTHER" id="PTHR45339:SF1">
    <property type="entry name" value="HYBRID SIGNAL TRANSDUCTION HISTIDINE KINASE J"/>
    <property type="match status" value="1"/>
</dbReference>
<dbReference type="InterPro" id="IPR005467">
    <property type="entry name" value="His_kinase_dom"/>
</dbReference>
<dbReference type="InterPro" id="IPR001789">
    <property type="entry name" value="Sig_transdc_resp-reg_receiver"/>
</dbReference>
<feature type="domain" description="PAS" evidence="24">
    <location>
        <begin position="318"/>
        <end position="389"/>
    </location>
</feature>
<dbReference type="FunFam" id="1.10.287.130:FF:000002">
    <property type="entry name" value="Two-component osmosensing histidine kinase"/>
    <property type="match status" value="1"/>
</dbReference>
<dbReference type="PROSITE" id="PS50112">
    <property type="entry name" value="PAS"/>
    <property type="match status" value="1"/>
</dbReference>
<comment type="caution">
    <text evidence="27">The sequence shown here is derived from an EMBL/GenBank/DDBJ whole genome shotgun (WGS) entry which is preliminary data.</text>
</comment>
<dbReference type="Pfam" id="PF02518">
    <property type="entry name" value="HATPase_c"/>
    <property type="match status" value="1"/>
</dbReference>
<evidence type="ECO:0000256" key="20">
    <source>
        <dbReference type="PROSITE-ProRule" id="PRU00110"/>
    </source>
</evidence>
<accession>A0A9X1YG15</accession>
<keyword evidence="5 21" id="KW-0597">Phosphoprotein</keyword>
<dbReference type="SUPFAM" id="SSF47384">
    <property type="entry name" value="Homodimeric domain of signal transducing histidine kinase"/>
    <property type="match status" value="1"/>
</dbReference>
<dbReference type="SMART" id="SM00448">
    <property type="entry name" value="REC"/>
    <property type="match status" value="2"/>
</dbReference>
<dbReference type="PROSITE" id="PS50110">
    <property type="entry name" value="RESPONSE_REGULATORY"/>
    <property type="match status" value="2"/>
</dbReference>
<dbReference type="Gene3D" id="1.20.120.160">
    <property type="entry name" value="HPT domain"/>
    <property type="match status" value="1"/>
</dbReference>
<keyword evidence="4" id="KW-1003">Cell membrane</keyword>
<evidence type="ECO:0000256" key="2">
    <source>
        <dbReference type="ARBA" id="ARBA00004651"/>
    </source>
</evidence>
<dbReference type="InterPro" id="IPR000014">
    <property type="entry name" value="PAS"/>
</dbReference>
<dbReference type="Gene3D" id="3.40.50.2300">
    <property type="match status" value="2"/>
</dbReference>
<dbReference type="EC" id="2.7.13.3" evidence="3"/>
<dbReference type="InterPro" id="IPR013656">
    <property type="entry name" value="PAS_4"/>
</dbReference>
<dbReference type="InterPro" id="IPR036641">
    <property type="entry name" value="HPT_dom_sf"/>
</dbReference>
<dbReference type="GO" id="GO:0005524">
    <property type="term" value="F:ATP binding"/>
    <property type="evidence" value="ECO:0007669"/>
    <property type="project" value="UniProtKB-KW"/>
</dbReference>
<comment type="catalytic activity">
    <reaction evidence="1">
        <text>ATP + protein L-histidine = ADP + protein N-phospho-L-histidine.</text>
        <dbReference type="EC" id="2.7.13.3"/>
    </reaction>
</comment>
<evidence type="ECO:0000256" key="1">
    <source>
        <dbReference type="ARBA" id="ARBA00000085"/>
    </source>
</evidence>
<dbReference type="Gene3D" id="1.10.287.130">
    <property type="match status" value="1"/>
</dbReference>
<protein>
    <recommendedName>
        <fullName evidence="18">Sensory/regulatory protein RpfC</fullName>
        <ecNumber evidence="3">2.7.13.3</ecNumber>
    </recommendedName>
    <alternativeName>
        <fullName evidence="19">Virulence sensor protein BvgS</fullName>
    </alternativeName>
</protein>
<dbReference type="FunFam" id="3.30.565.10:FF:000010">
    <property type="entry name" value="Sensor histidine kinase RcsC"/>
    <property type="match status" value="1"/>
</dbReference>
<keyword evidence="28" id="KW-1185">Reference proteome</keyword>
<dbReference type="RefSeq" id="WP_275681309.1">
    <property type="nucleotide sequence ID" value="NZ_JAJLJH010000001.1"/>
</dbReference>
<evidence type="ECO:0000256" key="21">
    <source>
        <dbReference type="PROSITE-ProRule" id="PRU00169"/>
    </source>
</evidence>
<dbReference type="SMART" id="SM00091">
    <property type="entry name" value="PAS"/>
    <property type="match status" value="1"/>
</dbReference>
<dbReference type="InterPro" id="IPR003594">
    <property type="entry name" value="HATPase_dom"/>
</dbReference>
<feature type="domain" description="Response regulatory" evidence="23">
    <location>
        <begin position="873"/>
        <end position="989"/>
    </location>
</feature>
<feature type="modified residue" description="Phosphohistidine" evidence="20">
    <location>
        <position position="1069"/>
    </location>
</feature>
<evidence type="ECO:0000256" key="3">
    <source>
        <dbReference type="ARBA" id="ARBA00012438"/>
    </source>
</evidence>
<dbReference type="SMART" id="SM00387">
    <property type="entry name" value="HATPase_c"/>
    <property type="match status" value="1"/>
</dbReference>
<dbReference type="InterPro" id="IPR036890">
    <property type="entry name" value="HATPase_C_sf"/>
</dbReference>
<dbReference type="InterPro" id="IPR008207">
    <property type="entry name" value="Sig_transdc_His_kin_Hpt_dom"/>
</dbReference>
<comment type="function">
    <text evidence="16">Member of the two-component regulatory system BvgS/BvgA. Phosphorylates BvgA via a four-step phosphorelay in response to environmental signals.</text>
</comment>
<dbReference type="SUPFAM" id="SSF47226">
    <property type="entry name" value="Histidine-containing phosphotransfer domain, HPT domain"/>
    <property type="match status" value="1"/>
</dbReference>
<keyword evidence="11" id="KW-0067">ATP-binding</keyword>
<dbReference type="SMART" id="SM00388">
    <property type="entry name" value="HisKA"/>
    <property type="match status" value="1"/>
</dbReference>
<keyword evidence="13" id="KW-0902">Two-component regulatory system</keyword>
<dbReference type="CDD" id="cd16922">
    <property type="entry name" value="HATPase_EvgS-ArcB-TorS-like"/>
    <property type="match status" value="1"/>
</dbReference>
<dbReference type="PROSITE" id="PS51257">
    <property type="entry name" value="PROKAR_LIPOPROTEIN"/>
    <property type="match status" value="1"/>
</dbReference>
<dbReference type="PROSITE" id="PS50894">
    <property type="entry name" value="HPT"/>
    <property type="match status" value="1"/>
</dbReference>
<feature type="domain" description="Response regulatory" evidence="23">
    <location>
        <begin position="720"/>
        <end position="845"/>
    </location>
</feature>
<dbReference type="Proteomes" id="UP001139353">
    <property type="component" value="Unassembled WGS sequence"/>
</dbReference>
<dbReference type="GO" id="GO:0000155">
    <property type="term" value="F:phosphorelay sensor kinase activity"/>
    <property type="evidence" value="ECO:0007669"/>
    <property type="project" value="InterPro"/>
</dbReference>
<gene>
    <name evidence="27" type="ORF">LPC04_06185</name>
</gene>
<reference evidence="27" key="1">
    <citation type="submission" date="2021-11" db="EMBL/GenBank/DDBJ databases">
        <title>BS-T2-15 a new species belonging to the Comamonadaceae family isolated from the soil of a French oak forest.</title>
        <authorList>
            <person name="Mieszkin S."/>
            <person name="Alain K."/>
        </authorList>
    </citation>
    <scope>NUCLEOTIDE SEQUENCE</scope>
    <source>
        <strain evidence="27">BS-T2-15</strain>
    </source>
</reference>
<feature type="modified residue" description="4-aspartylphosphate" evidence="21">
    <location>
        <position position="922"/>
    </location>
</feature>
<evidence type="ECO:0000259" key="22">
    <source>
        <dbReference type="PROSITE" id="PS50109"/>
    </source>
</evidence>
<feature type="modified residue" description="4-aspartylphosphate" evidence="21">
    <location>
        <position position="774"/>
    </location>
</feature>
<evidence type="ECO:0000256" key="18">
    <source>
        <dbReference type="ARBA" id="ARBA00068150"/>
    </source>
</evidence>
<keyword evidence="9" id="KW-0547">Nucleotide-binding</keyword>
<evidence type="ECO:0000256" key="8">
    <source>
        <dbReference type="ARBA" id="ARBA00022729"/>
    </source>
</evidence>
<dbReference type="AlphaFoldDB" id="A0A9X1YG15"/>
<evidence type="ECO:0000259" key="23">
    <source>
        <dbReference type="PROSITE" id="PS50110"/>
    </source>
</evidence>
<dbReference type="Gene3D" id="3.30.450.20">
    <property type="entry name" value="PAS domain"/>
    <property type="match status" value="1"/>
</dbReference>
<keyword evidence="15" id="KW-0472">Membrane</keyword>
<dbReference type="CDD" id="cd00082">
    <property type="entry name" value="HisKA"/>
    <property type="match status" value="1"/>
</dbReference>
<evidence type="ECO:0000256" key="4">
    <source>
        <dbReference type="ARBA" id="ARBA00022475"/>
    </source>
</evidence>